<dbReference type="InterPro" id="IPR045582">
    <property type="entry name" value="Trehalase-like_N"/>
</dbReference>
<dbReference type="PANTHER" id="PTHR31616">
    <property type="entry name" value="TREHALASE"/>
    <property type="match status" value="1"/>
</dbReference>
<comment type="caution">
    <text evidence="3">The sequence shown here is derived from an EMBL/GenBank/DDBJ whole genome shotgun (WGS) entry which is preliminary data.</text>
</comment>
<evidence type="ECO:0000313" key="3">
    <source>
        <dbReference type="EMBL" id="TWH16411.1"/>
    </source>
</evidence>
<feature type="domain" description="Trehalase-like N-terminal" evidence="2">
    <location>
        <begin position="3"/>
        <end position="151"/>
    </location>
</feature>
<dbReference type="EMBL" id="VLJT01000022">
    <property type="protein sequence ID" value="TWH16411.1"/>
    <property type="molecule type" value="Genomic_DNA"/>
</dbReference>
<accession>A0A562E3K3</accession>
<dbReference type="GO" id="GO:0005975">
    <property type="term" value="P:carbohydrate metabolic process"/>
    <property type="evidence" value="ECO:0007669"/>
    <property type="project" value="InterPro"/>
</dbReference>
<dbReference type="AlphaFoldDB" id="A0A562E3K3"/>
<organism evidence="3 4">
    <name type="scientific">Rhodococcus rhodochrous J45</name>
    <dbReference type="NCBI Taxonomy" id="935266"/>
    <lineage>
        <taxon>Bacteria</taxon>
        <taxon>Bacillati</taxon>
        <taxon>Actinomycetota</taxon>
        <taxon>Actinomycetes</taxon>
        <taxon>Mycobacteriales</taxon>
        <taxon>Nocardiaceae</taxon>
        <taxon>Rhodococcus</taxon>
    </lineage>
</organism>
<dbReference type="InterPro" id="IPR008928">
    <property type="entry name" value="6-hairpin_glycosidase_sf"/>
</dbReference>
<dbReference type="InterPro" id="IPR011613">
    <property type="entry name" value="GH15-like"/>
</dbReference>
<protein>
    <submittedName>
        <fullName evidence="3">GH15 family glucan-1,4-alpha-glucosidase</fullName>
    </submittedName>
</protein>
<evidence type="ECO:0000259" key="2">
    <source>
        <dbReference type="Pfam" id="PF19291"/>
    </source>
</evidence>
<dbReference type="Proteomes" id="UP000317573">
    <property type="component" value="Unassembled WGS sequence"/>
</dbReference>
<gene>
    <name evidence="3" type="ORF">L618_002400000150</name>
</gene>
<dbReference type="SUPFAM" id="SSF48208">
    <property type="entry name" value="Six-hairpin glycosidases"/>
    <property type="match status" value="1"/>
</dbReference>
<name>A0A562E3K3_RHORH</name>
<feature type="domain" description="GH15-like" evidence="1">
    <location>
        <begin position="215"/>
        <end position="580"/>
    </location>
</feature>
<sequence length="596" mass="66875">MRQRIEDYALIGDLHTAALVGRDGSIDWLCLPRFDSPACFAALLDGDEAGRWLLAPVEGGSCTRRAYRRDTLILETEWVTATGSVRVTDCMPVRRQTADVVRVVEGVTGSVRMQTELRLRFDYGHIVPWVRRVPGCLTAVAGPDAVWLRTPVPLRGHDMRTTGQFDIHAGDTVPFVLTYGLSYEHAPRPLDARQAIFDTDRYWTDWIDSCDYSGEHTDAVRRSLITLEALTYRPTGGIVAAATTSLPEQIGGSRNWDYRYCWLRDAAFTLQALLGCGFVAEAKAWRNWLVRAVAGNPADLQMVYRLDGARRVPEFALPWLSGYNGSAPVRVGNAAAEQFQLDVWGEVLDCLHLARENGLRGDPAWDIEVALLDFLEGHWHEPDNGLWEIRGQPRPFVHSKVMAWAGVDRGVRAVERFGLPGPVDRWRALREQIRTEILQEGFDARRGTFTQFYGSRGVDAALLLIPRTGFLPWDDPRVVGTVSTIERELGRDGFILRYRPELEQVDGIAEPEATFVACSFWLADALYGAGRVHDARELFERVLSVRNDVGLFAEEYDPDARRQLGNVPQAFSHVALVNTARHLSGYRVGTHRPAPR</sequence>
<dbReference type="Gene3D" id="1.50.10.10">
    <property type="match status" value="1"/>
</dbReference>
<dbReference type="RefSeq" id="WP_145692014.1">
    <property type="nucleotide sequence ID" value="NZ_VLJT01000022.1"/>
</dbReference>
<reference evidence="3 4" key="1">
    <citation type="submission" date="2019-07" db="EMBL/GenBank/DDBJ databases">
        <title>Genome sequencing of lignin-degrading bacterial isolates.</title>
        <authorList>
            <person name="Gladden J."/>
        </authorList>
    </citation>
    <scope>NUCLEOTIDE SEQUENCE [LARGE SCALE GENOMIC DNA]</scope>
    <source>
        <strain evidence="3 4">J45</strain>
    </source>
</reference>
<dbReference type="Pfam" id="PF19291">
    <property type="entry name" value="TREH_N"/>
    <property type="match status" value="1"/>
</dbReference>
<dbReference type="Pfam" id="PF00723">
    <property type="entry name" value="Glyco_hydro_15"/>
    <property type="match status" value="1"/>
</dbReference>
<dbReference type="PANTHER" id="PTHR31616:SF0">
    <property type="entry name" value="GLUCAN 1,4-ALPHA-GLUCOSIDASE"/>
    <property type="match status" value="1"/>
</dbReference>
<dbReference type="GO" id="GO:0004553">
    <property type="term" value="F:hydrolase activity, hydrolyzing O-glycosyl compounds"/>
    <property type="evidence" value="ECO:0007669"/>
    <property type="project" value="TreeGrafter"/>
</dbReference>
<dbReference type="InterPro" id="IPR012341">
    <property type="entry name" value="6hp_glycosidase-like_sf"/>
</dbReference>
<evidence type="ECO:0000313" key="4">
    <source>
        <dbReference type="Proteomes" id="UP000317573"/>
    </source>
</evidence>
<evidence type="ECO:0000259" key="1">
    <source>
        <dbReference type="Pfam" id="PF00723"/>
    </source>
</evidence>
<proteinExistence type="predicted"/>